<organism evidence="2">
    <name type="scientific">marine sediment metagenome</name>
    <dbReference type="NCBI Taxonomy" id="412755"/>
    <lineage>
        <taxon>unclassified sequences</taxon>
        <taxon>metagenomes</taxon>
        <taxon>ecological metagenomes</taxon>
    </lineage>
</organism>
<evidence type="ECO:0000313" key="2">
    <source>
        <dbReference type="EMBL" id="KKL51534.1"/>
    </source>
</evidence>
<proteinExistence type="predicted"/>
<reference evidence="2" key="1">
    <citation type="journal article" date="2015" name="Nature">
        <title>Complex archaea that bridge the gap between prokaryotes and eukaryotes.</title>
        <authorList>
            <person name="Spang A."/>
            <person name="Saw J.H."/>
            <person name="Jorgensen S.L."/>
            <person name="Zaremba-Niedzwiedzka K."/>
            <person name="Martijn J."/>
            <person name="Lind A.E."/>
            <person name="van Eijk R."/>
            <person name="Schleper C."/>
            <person name="Guy L."/>
            <person name="Ettema T.J."/>
        </authorList>
    </citation>
    <scope>NUCLEOTIDE SEQUENCE</scope>
</reference>
<sequence>MNTEKDEAFDVKIAAINELYRQARELADRDEIVVSNDEMTGVQAREHKFPEKPALPGKPRLIEHEYIRHGTLSFIVSFNVSVGGVLLATSGPTRKEEDYLAHMMLLVATQPEITRWHIVADNLNTHCSESLVCFVAAESDLDIDLGKKGVSGILKSMKSRAEFLSDLDHRIVFYYTPKHASWMNQVEIWFSILARKLLKNGSFVSKEHLRNKVMQFIDYYNETMAKPFKWTYQGKALSV</sequence>
<evidence type="ECO:0000259" key="1">
    <source>
        <dbReference type="Pfam" id="PF13358"/>
    </source>
</evidence>
<dbReference type="AlphaFoldDB" id="A0A0F9CQR4"/>
<gene>
    <name evidence="2" type="ORF">LCGC14_2294520</name>
</gene>
<dbReference type="EMBL" id="LAZR01032214">
    <property type="protein sequence ID" value="KKL51534.1"/>
    <property type="molecule type" value="Genomic_DNA"/>
</dbReference>
<protein>
    <recommendedName>
        <fullName evidence="1">Tc1-like transposase DDE domain-containing protein</fullName>
    </recommendedName>
</protein>
<name>A0A0F9CQR4_9ZZZZ</name>
<comment type="caution">
    <text evidence="2">The sequence shown here is derived from an EMBL/GenBank/DDBJ whole genome shotgun (WGS) entry which is preliminary data.</text>
</comment>
<feature type="domain" description="Tc1-like transposase DDE" evidence="1">
    <location>
        <begin position="34"/>
        <end position="210"/>
    </location>
</feature>
<accession>A0A0F9CQR4</accession>
<dbReference type="InterPro" id="IPR038717">
    <property type="entry name" value="Tc1-like_DDE_dom"/>
</dbReference>
<dbReference type="Pfam" id="PF13358">
    <property type="entry name" value="DDE_3"/>
    <property type="match status" value="1"/>
</dbReference>